<feature type="compositionally biased region" description="Low complexity" evidence="1">
    <location>
        <begin position="641"/>
        <end position="656"/>
    </location>
</feature>
<dbReference type="AlphaFoldDB" id="A0A835VQE2"/>
<dbReference type="GO" id="GO:0005524">
    <property type="term" value="F:ATP binding"/>
    <property type="evidence" value="ECO:0007669"/>
    <property type="project" value="InterPro"/>
</dbReference>
<dbReference type="OrthoDB" id="552709at2759"/>
<dbReference type="GO" id="GO:0016887">
    <property type="term" value="F:ATP hydrolysis activity"/>
    <property type="evidence" value="ECO:0007669"/>
    <property type="project" value="InterPro"/>
</dbReference>
<feature type="region of interest" description="Disordered" evidence="1">
    <location>
        <begin position="921"/>
        <end position="971"/>
    </location>
</feature>
<feature type="compositionally biased region" description="Polar residues" evidence="1">
    <location>
        <begin position="946"/>
        <end position="959"/>
    </location>
</feature>
<feature type="domain" description="ATPase AAA-type core" evidence="2">
    <location>
        <begin position="676"/>
        <end position="859"/>
    </location>
</feature>
<dbReference type="InterPro" id="IPR050304">
    <property type="entry name" value="MT-severing_AAA_ATPase"/>
</dbReference>
<comment type="caution">
    <text evidence="3">The sequence shown here is derived from an EMBL/GenBank/DDBJ whole genome shotgun (WGS) entry which is preliminary data.</text>
</comment>
<protein>
    <recommendedName>
        <fullName evidence="2">ATPase AAA-type core domain-containing protein</fullName>
    </recommendedName>
</protein>
<evidence type="ECO:0000313" key="3">
    <source>
        <dbReference type="EMBL" id="KAG2423940.1"/>
    </source>
</evidence>
<evidence type="ECO:0000313" key="4">
    <source>
        <dbReference type="Proteomes" id="UP000650467"/>
    </source>
</evidence>
<dbReference type="EMBL" id="JAEHOC010000071">
    <property type="protein sequence ID" value="KAG2423940.1"/>
    <property type="molecule type" value="Genomic_DNA"/>
</dbReference>
<dbReference type="Pfam" id="PF00004">
    <property type="entry name" value="AAA"/>
    <property type="match status" value="1"/>
</dbReference>
<feature type="compositionally biased region" description="Polar residues" evidence="1">
    <location>
        <begin position="57"/>
        <end position="73"/>
    </location>
</feature>
<accession>A0A835VQE2</accession>
<evidence type="ECO:0000256" key="1">
    <source>
        <dbReference type="SAM" id="MobiDB-lite"/>
    </source>
</evidence>
<feature type="region of interest" description="Disordered" evidence="1">
    <location>
        <begin position="45"/>
        <end position="99"/>
    </location>
</feature>
<dbReference type="GO" id="GO:0051013">
    <property type="term" value="P:microtubule severing"/>
    <property type="evidence" value="ECO:0007669"/>
    <property type="project" value="TreeGrafter"/>
</dbReference>
<dbReference type="Proteomes" id="UP000650467">
    <property type="component" value="Unassembled WGS sequence"/>
</dbReference>
<dbReference type="PANTHER" id="PTHR23074">
    <property type="entry name" value="AAA DOMAIN-CONTAINING"/>
    <property type="match status" value="1"/>
</dbReference>
<reference evidence="3" key="1">
    <citation type="journal article" date="2020" name="bioRxiv">
        <title>Comparative genomics of Chlamydomonas.</title>
        <authorList>
            <person name="Craig R.J."/>
            <person name="Hasan A.R."/>
            <person name="Ness R.W."/>
            <person name="Keightley P.D."/>
        </authorList>
    </citation>
    <scope>NUCLEOTIDE SEQUENCE</scope>
    <source>
        <strain evidence="3">SAG 7.73</strain>
    </source>
</reference>
<name>A0A835VQE2_CHLIN</name>
<gene>
    <name evidence="3" type="ORF">HXX76_014881</name>
</gene>
<evidence type="ECO:0000259" key="2">
    <source>
        <dbReference type="Pfam" id="PF00004"/>
    </source>
</evidence>
<dbReference type="Gene3D" id="1.10.8.60">
    <property type="match status" value="1"/>
</dbReference>
<feature type="region of interest" description="Disordered" evidence="1">
    <location>
        <begin position="204"/>
        <end position="229"/>
    </location>
</feature>
<organism evidence="3 4">
    <name type="scientific">Chlamydomonas incerta</name>
    <dbReference type="NCBI Taxonomy" id="51695"/>
    <lineage>
        <taxon>Eukaryota</taxon>
        <taxon>Viridiplantae</taxon>
        <taxon>Chlorophyta</taxon>
        <taxon>core chlorophytes</taxon>
        <taxon>Chlorophyceae</taxon>
        <taxon>CS clade</taxon>
        <taxon>Chlamydomonadales</taxon>
        <taxon>Chlamydomonadaceae</taxon>
        <taxon>Chlamydomonas</taxon>
    </lineage>
</organism>
<dbReference type="PANTHER" id="PTHR23074:SF19">
    <property type="entry name" value="KATANIN P60 ATPASE-CONTAINING SUBUNIT A1"/>
    <property type="match status" value="1"/>
</dbReference>
<feature type="compositionally biased region" description="Low complexity" evidence="1">
    <location>
        <begin position="921"/>
        <end position="943"/>
    </location>
</feature>
<feature type="region of interest" description="Disordered" evidence="1">
    <location>
        <begin position="596"/>
        <end position="656"/>
    </location>
</feature>
<dbReference type="GO" id="GO:0015630">
    <property type="term" value="C:microtubule cytoskeleton"/>
    <property type="evidence" value="ECO:0007669"/>
    <property type="project" value="TreeGrafter"/>
</dbReference>
<dbReference type="InterPro" id="IPR003959">
    <property type="entry name" value="ATPase_AAA_core"/>
</dbReference>
<keyword evidence="4" id="KW-1185">Reference proteome</keyword>
<dbReference type="SUPFAM" id="SSF52540">
    <property type="entry name" value="P-loop containing nucleoside triphosphate hydrolases"/>
    <property type="match status" value="1"/>
</dbReference>
<feature type="compositionally biased region" description="Low complexity" evidence="1">
    <location>
        <begin position="596"/>
        <end position="613"/>
    </location>
</feature>
<dbReference type="InterPro" id="IPR027417">
    <property type="entry name" value="P-loop_NTPase"/>
</dbReference>
<dbReference type="Gene3D" id="3.40.50.300">
    <property type="entry name" value="P-loop containing nucleotide triphosphate hydrolases"/>
    <property type="match status" value="1"/>
</dbReference>
<feature type="compositionally biased region" description="Polar residues" evidence="1">
    <location>
        <begin position="631"/>
        <end position="640"/>
    </location>
</feature>
<proteinExistence type="predicted"/>
<sequence length="1026" mass="100310">MEEARSALQALSYRELQARAKAYGVRAIGKSGDLLESVAKAMISGSLNRGDGPATPNGLSGSSYDADENTTPHASAGPLLSTPPASGRPLTPSATIGIDNDPLTVAATATKRAADAYAAARSELQGTPSLADLAAKASAAALAASLANLRLQSEMKPSVSRVAPASLLRARAVAQDAQASQLMVAAPHPTAFPSGSASLGAVSGGSFPATSSQHLTPKLTGPALGGSAQVPEPLLEDLEAEVEAGAGAPGSDLMSQLDEEEAQLEEAVRRLAFGVGASPGPSTTSAASARTATVTLGDIAAAAALHQQHSPMTPTLAPARLLASVAGTSSGASRGVSAMEMGDVLAAEGHGEAGGAHGQAEAGRLQAGRVVGTPAARAMGCGSSSCSPMDPAAAHQHAMPVASASAPSGSSAGAGAAAAGAGLAACEPFAAGGGAATSPAVPAGRLITDRTPARMQRMMGVAMVPPVSMAPMPTPQPAARPVGGVSNGGLLSGFGLGGGAGGMGLPRTPGTGLRTPARRVAVISDEAQAQALDEWVRQNLLLAPAPGVVPGVAVASGADNGDAVPWGELVGLDDVKQQLQALCVAPVETAVAAACSGPGAASTSNGAATAPSDAPRRASARVAATGRTPGRATSSGRPANSASGSPTTSISAAAAAGASEAGDASRGARPSRNLAVLLCGPQGAGKGLLARALAAQTGAAYLRLPGELLAAGAGAGAAAMPGVKPLPHGPGHMDAVVRAVFRVASSCVSSSGNVDAAGSGNSSSGGCSPAVMVHLDNVDQLAGLDAAGRDSSEGRRIRTELQVALDELLLQNQLQSAAAGSSNGAGPSGCGAAAHTFRLLVLATTSRPEALDEGLAARLGASACLLAGAPESDAREMFLVARLAAEGAALGVEQIDRLVMQTEGFTCGSLAAACHAATAAASARRGGTSTSRAGGRKSAAAAGPTASDSSAAGSRQSRATPRKLASAKGAREGSAAVVGAAAHSPVEQSDLEAALQGLARHRVAGEQMERMQVCWERMQAQRQSRA</sequence>